<evidence type="ECO:0000256" key="2">
    <source>
        <dbReference type="ARBA" id="ARBA00001941"/>
    </source>
</evidence>
<evidence type="ECO:0000256" key="5">
    <source>
        <dbReference type="ARBA" id="ARBA00022741"/>
    </source>
</evidence>
<evidence type="ECO:0000256" key="10">
    <source>
        <dbReference type="SAM" id="Phobius"/>
    </source>
</evidence>
<dbReference type="EMBL" id="MUBK01000001">
    <property type="protein sequence ID" value="OTA21861.1"/>
    <property type="molecule type" value="Genomic_DNA"/>
</dbReference>
<keyword evidence="7" id="KW-0520">NAD</keyword>
<dbReference type="Gene3D" id="1.20.1090.10">
    <property type="entry name" value="Dehydroquinate synthase-like - alpha domain"/>
    <property type="match status" value="1"/>
</dbReference>
<keyword evidence="14" id="KW-1185">Reference proteome</keyword>
<evidence type="ECO:0000256" key="3">
    <source>
        <dbReference type="ARBA" id="ARBA00001947"/>
    </source>
</evidence>
<evidence type="ECO:0000313" key="14">
    <source>
        <dbReference type="Proteomes" id="UP000194204"/>
    </source>
</evidence>
<evidence type="ECO:0000256" key="7">
    <source>
        <dbReference type="ARBA" id="ARBA00023027"/>
    </source>
</evidence>
<keyword evidence="5" id="KW-0547">Nucleotide-binding</keyword>
<dbReference type="CDD" id="cd08197">
    <property type="entry name" value="DOIS"/>
    <property type="match status" value="1"/>
</dbReference>
<sequence length="408" mass="45031">MINNEKNCITISINTHKPNDKSNILSCSSQDNAHSMNKIELHFEDAVYPFWIGGHCTEEISAYLAEMEASSLHIITDDTVNQLHATPFAKRLTLKTKVPVWVWSIPEGEANKSLNTLDYLANKLLNAGIDRKSVIIAMGGGVIGNIAGLLAALLFRGIRFVHIPTSLIAMSDSVISLKQAVNMPQGKNLMGCFHTPEAVFADTAFLLTLPSQHLRSGLCEIIKNVLILETENIPFLIRTLNAEAHYDEQTLAHIVQAGVLTKQKAMINDKREKHHALIFEYGHTVGHAIELSCNGRLTHGESVALGMIVAAEISHAFGLLTSQARDMHYRLIHLNGVDIKAPVGTTPEAIMQILQSDNKRGYLHANPNEIPMILLNELGVPLWSNEGHPLTLVPVDLVESMLRQHIFK</sequence>
<dbReference type="OrthoDB" id="9806583at2"/>
<comment type="cofactor">
    <cofactor evidence="2">
        <name>Co(2+)</name>
        <dbReference type="ChEBI" id="CHEBI:48828"/>
    </cofactor>
</comment>
<evidence type="ECO:0000313" key="13">
    <source>
        <dbReference type="EMBL" id="OTA21861.1"/>
    </source>
</evidence>
<keyword evidence="8" id="KW-0456">Lyase</keyword>
<dbReference type="GO" id="GO:0046872">
    <property type="term" value="F:metal ion binding"/>
    <property type="evidence" value="ECO:0007669"/>
    <property type="project" value="UniProtKB-KW"/>
</dbReference>
<keyword evidence="4" id="KW-0479">Metal-binding</keyword>
<keyword evidence="10" id="KW-1133">Transmembrane helix</keyword>
<evidence type="ECO:0000259" key="11">
    <source>
        <dbReference type="Pfam" id="PF01761"/>
    </source>
</evidence>
<dbReference type="GO" id="GO:0003856">
    <property type="term" value="F:3-dehydroquinate synthase activity"/>
    <property type="evidence" value="ECO:0007669"/>
    <property type="project" value="TreeGrafter"/>
</dbReference>
<dbReference type="GO" id="GO:0000166">
    <property type="term" value="F:nucleotide binding"/>
    <property type="evidence" value="ECO:0007669"/>
    <property type="project" value="UniProtKB-KW"/>
</dbReference>
<accession>A0A1Y2SVE2</accession>
<dbReference type="Proteomes" id="UP000194204">
    <property type="component" value="Unassembled WGS sequence"/>
</dbReference>
<evidence type="ECO:0000259" key="12">
    <source>
        <dbReference type="Pfam" id="PF24621"/>
    </source>
</evidence>
<protein>
    <submittedName>
        <fullName evidence="13">3-dehydroquinate synthase</fullName>
    </submittedName>
</protein>
<keyword evidence="10" id="KW-0812">Transmembrane</keyword>
<keyword evidence="10" id="KW-0472">Membrane</keyword>
<evidence type="ECO:0000256" key="8">
    <source>
        <dbReference type="ARBA" id="ARBA00023239"/>
    </source>
</evidence>
<dbReference type="PANTHER" id="PTHR43622">
    <property type="entry name" value="3-DEHYDROQUINATE SYNTHASE"/>
    <property type="match status" value="1"/>
</dbReference>
<evidence type="ECO:0000256" key="9">
    <source>
        <dbReference type="ARBA" id="ARBA00023285"/>
    </source>
</evidence>
<dbReference type="InterPro" id="IPR050071">
    <property type="entry name" value="Dehydroquinate_synthase"/>
</dbReference>
<dbReference type="InterPro" id="IPR056179">
    <property type="entry name" value="DHQS_C"/>
</dbReference>
<proteinExistence type="predicted"/>
<keyword evidence="6" id="KW-0862">Zinc</keyword>
<comment type="cofactor">
    <cofactor evidence="3">
        <name>Zn(2+)</name>
        <dbReference type="ChEBI" id="CHEBI:29105"/>
    </cofactor>
</comment>
<dbReference type="InterPro" id="IPR030960">
    <property type="entry name" value="DHQS/DOIS_N"/>
</dbReference>
<dbReference type="FunFam" id="3.40.50.1970:FF:000007">
    <property type="entry name" value="Pentafunctional AROM polypeptide"/>
    <property type="match status" value="1"/>
</dbReference>
<feature type="domain" description="3-dehydroquinate synthase N-terminal" evidence="11">
    <location>
        <begin position="104"/>
        <end position="215"/>
    </location>
</feature>
<dbReference type="AlphaFoldDB" id="A0A1Y2SVE2"/>
<dbReference type="Pfam" id="PF01761">
    <property type="entry name" value="DHQ_synthase"/>
    <property type="match status" value="1"/>
</dbReference>
<feature type="domain" description="3-dehydroquinate synthase C-terminal" evidence="12">
    <location>
        <begin position="217"/>
        <end position="359"/>
    </location>
</feature>
<dbReference type="Gene3D" id="3.40.50.1970">
    <property type="match status" value="1"/>
</dbReference>
<dbReference type="Pfam" id="PF24621">
    <property type="entry name" value="DHQS_C"/>
    <property type="match status" value="1"/>
</dbReference>
<comment type="cofactor">
    <cofactor evidence="1">
        <name>NAD(+)</name>
        <dbReference type="ChEBI" id="CHEBI:57540"/>
    </cofactor>
</comment>
<dbReference type="PIRSF" id="PIRSF001455">
    <property type="entry name" value="DHQ_synth"/>
    <property type="match status" value="1"/>
</dbReference>
<dbReference type="GO" id="GO:0009073">
    <property type="term" value="P:aromatic amino acid family biosynthetic process"/>
    <property type="evidence" value="ECO:0007669"/>
    <property type="project" value="InterPro"/>
</dbReference>
<dbReference type="InterPro" id="IPR030963">
    <property type="entry name" value="DHQ_synth_fam"/>
</dbReference>
<dbReference type="SUPFAM" id="SSF56796">
    <property type="entry name" value="Dehydroquinate synthase-like"/>
    <property type="match status" value="1"/>
</dbReference>
<evidence type="ECO:0000256" key="4">
    <source>
        <dbReference type="ARBA" id="ARBA00022723"/>
    </source>
</evidence>
<evidence type="ECO:0000256" key="1">
    <source>
        <dbReference type="ARBA" id="ARBA00001911"/>
    </source>
</evidence>
<comment type="caution">
    <text evidence="13">The sequence shown here is derived from an EMBL/GenBank/DDBJ whole genome shotgun (WGS) entry which is preliminary data.</text>
</comment>
<dbReference type="PANTHER" id="PTHR43622:SF1">
    <property type="entry name" value="3-DEHYDROQUINATE SYNTHASE"/>
    <property type="match status" value="1"/>
</dbReference>
<evidence type="ECO:0000256" key="6">
    <source>
        <dbReference type="ARBA" id="ARBA00022833"/>
    </source>
</evidence>
<gene>
    <name evidence="13" type="ORF">Xbed_00110</name>
</gene>
<keyword evidence="9" id="KW-0170">Cobalt</keyword>
<organism evidence="13 14">
    <name type="scientific">Xenorhabdus beddingii</name>
    <dbReference type="NCBI Taxonomy" id="40578"/>
    <lineage>
        <taxon>Bacteria</taxon>
        <taxon>Pseudomonadati</taxon>
        <taxon>Pseudomonadota</taxon>
        <taxon>Gammaproteobacteria</taxon>
        <taxon>Enterobacterales</taxon>
        <taxon>Morganellaceae</taxon>
        <taxon>Xenorhabdus</taxon>
    </lineage>
</organism>
<feature type="transmembrane region" description="Helical" evidence="10">
    <location>
        <begin position="133"/>
        <end position="155"/>
    </location>
</feature>
<reference evidence="13 14" key="1">
    <citation type="submission" date="2017-01" db="EMBL/GenBank/DDBJ databases">
        <title>Deconstructing symbiosis and pathogenesis requirements using a combined genomic-metabolomic approach.</title>
        <authorList>
            <person name="Tobias N.J."/>
            <person name="Wolff H."/>
            <person name="Djahanschiri B."/>
            <person name="Ebersberger I."/>
            <person name="Bode H.B."/>
        </authorList>
    </citation>
    <scope>NUCLEOTIDE SEQUENCE [LARGE SCALE GENOMIC DNA]</scope>
    <source>
        <strain evidence="13 14">DSM 4764</strain>
    </source>
</reference>
<dbReference type="STRING" id="40578.Xbed_00110"/>
<name>A0A1Y2SVE2_9GAMM</name>